<name>A0A9D4PA19_RHISA</name>
<gene>
    <name evidence="1" type="ORF">HPB52_002514</name>
</gene>
<proteinExistence type="predicted"/>
<dbReference type="Proteomes" id="UP000821837">
    <property type="component" value="Unassembled WGS sequence"/>
</dbReference>
<dbReference type="EMBL" id="JABSTV010001255">
    <property type="protein sequence ID" value="KAH7934970.1"/>
    <property type="molecule type" value="Genomic_DNA"/>
</dbReference>
<comment type="caution">
    <text evidence="1">The sequence shown here is derived from an EMBL/GenBank/DDBJ whole genome shotgun (WGS) entry which is preliminary data.</text>
</comment>
<keyword evidence="2" id="KW-1185">Reference proteome</keyword>
<accession>A0A9D4PA19</accession>
<reference evidence="1" key="2">
    <citation type="submission" date="2021-09" db="EMBL/GenBank/DDBJ databases">
        <authorList>
            <person name="Jia N."/>
            <person name="Wang J."/>
            <person name="Shi W."/>
            <person name="Du L."/>
            <person name="Sun Y."/>
            <person name="Zhan W."/>
            <person name="Jiang J."/>
            <person name="Wang Q."/>
            <person name="Zhang B."/>
            <person name="Ji P."/>
            <person name="Sakyi L.B."/>
            <person name="Cui X."/>
            <person name="Yuan T."/>
            <person name="Jiang B."/>
            <person name="Yang W."/>
            <person name="Lam T.T.-Y."/>
            <person name="Chang Q."/>
            <person name="Ding S."/>
            <person name="Wang X."/>
            <person name="Zhu J."/>
            <person name="Ruan X."/>
            <person name="Zhao L."/>
            <person name="Wei J."/>
            <person name="Que T."/>
            <person name="Du C."/>
            <person name="Cheng J."/>
            <person name="Dai P."/>
            <person name="Han X."/>
            <person name="Huang E."/>
            <person name="Gao Y."/>
            <person name="Liu J."/>
            <person name="Shao H."/>
            <person name="Ye R."/>
            <person name="Li L."/>
            <person name="Wei W."/>
            <person name="Wang X."/>
            <person name="Wang C."/>
            <person name="Huo Q."/>
            <person name="Li W."/>
            <person name="Guo W."/>
            <person name="Chen H."/>
            <person name="Chen S."/>
            <person name="Zhou L."/>
            <person name="Zhou L."/>
            <person name="Ni X."/>
            <person name="Tian J."/>
            <person name="Zhou Y."/>
            <person name="Sheng Y."/>
            <person name="Liu T."/>
            <person name="Pan Y."/>
            <person name="Xia L."/>
            <person name="Li J."/>
            <person name="Zhao F."/>
            <person name="Cao W."/>
        </authorList>
    </citation>
    <scope>NUCLEOTIDE SEQUENCE</scope>
    <source>
        <strain evidence="1">Rsan-2018</strain>
        <tissue evidence="1">Larvae</tissue>
    </source>
</reference>
<dbReference type="VEuPathDB" id="VectorBase:RSAN_033914"/>
<evidence type="ECO:0000313" key="2">
    <source>
        <dbReference type="Proteomes" id="UP000821837"/>
    </source>
</evidence>
<protein>
    <submittedName>
        <fullName evidence="1">Uncharacterized protein</fullName>
    </submittedName>
</protein>
<organism evidence="1 2">
    <name type="scientific">Rhipicephalus sanguineus</name>
    <name type="common">Brown dog tick</name>
    <name type="synonym">Ixodes sanguineus</name>
    <dbReference type="NCBI Taxonomy" id="34632"/>
    <lineage>
        <taxon>Eukaryota</taxon>
        <taxon>Metazoa</taxon>
        <taxon>Ecdysozoa</taxon>
        <taxon>Arthropoda</taxon>
        <taxon>Chelicerata</taxon>
        <taxon>Arachnida</taxon>
        <taxon>Acari</taxon>
        <taxon>Parasitiformes</taxon>
        <taxon>Ixodida</taxon>
        <taxon>Ixodoidea</taxon>
        <taxon>Ixodidae</taxon>
        <taxon>Rhipicephalinae</taxon>
        <taxon>Rhipicephalus</taxon>
        <taxon>Rhipicephalus</taxon>
    </lineage>
</organism>
<sequence>MNCEIGMDTNIVHVYRNNENVVAENAMNSSYISLPQLINDLNNIGLMITDRPLKSSRYRRLSWRSISLQRRLESKLDEVQPLIPSHFLLASRHITLLQRSSTSGLTNALPLQHKARHRQRL</sequence>
<evidence type="ECO:0000313" key="1">
    <source>
        <dbReference type="EMBL" id="KAH7934970.1"/>
    </source>
</evidence>
<reference evidence="1" key="1">
    <citation type="journal article" date="2020" name="Cell">
        <title>Large-Scale Comparative Analyses of Tick Genomes Elucidate Their Genetic Diversity and Vector Capacities.</title>
        <authorList>
            <consortium name="Tick Genome and Microbiome Consortium (TIGMIC)"/>
            <person name="Jia N."/>
            <person name="Wang J."/>
            <person name="Shi W."/>
            <person name="Du L."/>
            <person name="Sun Y."/>
            <person name="Zhan W."/>
            <person name="Jiang J.F."/>
            <person name="Wang Q."/>
            <person name="Zhang B."/>
            <person name="Ji P."/>
            <person name="Bell-Sakyi L."/>
            <person name="Cui X.M."/>
            <person name="Yuan T.T."/>
            <person name="Jiang B.G."/>
            <person name="Yang W.F."/>
            <person name="Lam T.T."/>
            <person name="Chang Q.C."/>
            <person name="Ding S.J."/>
            <person name="Wang X.J."/>
            <person name="Zhu J.G."/>
            <person name="Ruan X.D."/>
            <person name="Zhao L."/>
            <person name="Wei J.T."/>
            <person name="Ye R.Z."/>
            <person name="Que T.C."/>
            <person name="Du C.H."/>
            <person name="Zhou Y.H."/>
            <person name="Cheng J.X."/>
            <person name="Dai P.F."/>
            <person name="Guo W.B."/>
            <person name="Han X.H."/>
            <person name="Huang E.J."/>
            <person name="Li L.F."/>
            <person name="Wei W."/>
            <person name="Gao Y.C."/>
            <person name="Liu J.Z."/>
            <person name="Shao H.Z."/>
            <person name="Wang X."/>
            <person name="Wang C.C."/>
            <person name="Yang T.C."/>
            <person name="Huo Q.B."/>
            <person name="Li W."/>
            <person name="Chen H.Y."/>
            <person name="Chen S.E."/>
            <person name="Zhou L.G."/>
            <person name="Ni X.B."/>
            <person name="Tian J.H."/>
            <person name="Sheng Y."/>
            <person name="Liu T."/>
            <person name="Pan Y.S."/>
            <person name="Xia L.Y."/>
            <person name="Li J."/>
            <person name="Zhao F."/>
            <person name="Cao W.C."/>
        </authorList>
    </citation>
    <scope>NUCLEOTIDE SEQUENCE</scope>
    <source>
        <strain evidence="1">Rsan-2018</strain>
    </source>
</reference>
<dbReference type="AlphaFoldDB" id="A0A9D4PA19"/>